<feature type="compositionally biased region" description="Polar residues" evidence="1">
    <location>
        <begin position="215"/>
        <end position="227"/>
    </location>
</feature>
<feature type="region of interest" description="Disordered" evidence="1">
    <location>
        <begin position="212"/>
        <end position="246"/>
    </location>
</feature>
<feature type="transmembrane region" description="Helical" evidence="2">
    <location>
        <begin position="20"/>
        <end position="38"/>
    </location>
</feature>
<reference evidence="3" key="1">
    <citation type="journal article" date="2020" name="mSystems">
        <title>Genome- and Community-Level Interaction Insights into Carbon Utilization and Element Cycling Functions of Hydrothermarchaeota in Hydrothermal Sediment.</title>
        <authorList>
            <person name="Zhou Z."/>
            <person name="Liu Y."/>
            <person name="Xu W."/>
            <person name="Pan J."/>
            <person name="Luo Z.H."/>
            <person name="Li M."/>
        </authorList>
    </citation>
    <scope>NUCLEOTIDE SEQUENCE [LARGE SCALE GENOMIC DNA]</scope>
    <source>
        <strain evidence="3">SpSt-339</strain>
    </source>
</reference>
<dbReference type="AlphaFoldDB" id="A0A7C2K116"/>
<evidence type="ECO:0000313" key="3">
    <source>
        <dbReference type="EMBL" id="HEN15561.1"/>
    </source>
</evidence>
<organism evidence="3">
    <name type="scientific">Schlesneria paludicola</name>
    <dbReference type="NCBI Taxonomy" id="360056"/>
    <lineage>
        <taxon>Bacteria</taxon>
        <taxon>Pseudomonadati</taxon>
        <taxon>Planctomycetota</taxon>
        <taxon>Planctomycetia</taxon>
        <taxon>Planctomycetales</taxon>
        <taxon>Planctomycetaceae</taxon>
        <taxon>Schlesneria</taxon>
    </lineage>
</organism>
<accession>A0A7C2K116</accession>
<evidence type="ECO:0000256" key="2">
    <source>
        <dbReference type="SAM" id="Phobius"/>
    </source>
</evidence>
<feature type="transmembrane region" description="Helical" evidence="2">
    <location>
        <begin position="58"/>
        <end position="77"/>
    </location>
</feature>
<evidence type="ECO:0000256" key="1">
    <source>
        <dbReference type="SAM" id="MobiDB-lite"/>
    </source>
</evidence>
<dbReference type="EMBL" id="DSOK01000253">
    <property type="protein sequence ID" value="HEN15561.1"/>
    <property type="molecule type" value="Genomic_DNA"/>
</dbReference>
<protein>
    <submittedName>
        <fullName evidence="3">DNA topoisomerase I</fullName>
    </submittedName>
</protein>
<gene>
    <name evidence="3" type="ORF">ENQ76_08850</name>
</gene>
<name>A0A7C2K116_9PLAN</name>
<keyword evidence="2" id="KW-0472">Membrane</keyword>
<sequence>MGELLQLLFPTKLFALLMKPFVRLIIGVVAVPLFRLFLHRVIRKKDLDAELERDITLWLGGSLMLLIATANMEDFFFKWVPLDWRDDNVWLIALRLMLAIGVVEKMPDQALFAIIHPGPPKPHIEWRRPWASFKAYWPKFCLGIACQHLNRSSPVLAILTVFFKGPVGWVCYGLAITNYLIIGLVSSRDKAIDVLQRFDRAVTERREELIEDLEQSQASGLSPQQQVDAAEQGGPFVPEPSAKTTE</sequence>
<keyword evidence="3" id="KW-0413">Isomerase</keyword>
<comment type="caution">
    <text evidence="3">The sequence shown here is derived from an EMBL/GenBank/DDBJ whole genome shotgun (WGS) entry which is preliminary data.</text>
</comment>
<dbReference type="GO" id="GO:0016853">
    <property type="term" value="F:isomerase activity"/>
    <property type="evidence" value="ECO:0007669"/>
    <property type="project" value="UniProtKB-KW"/>
</dbReference>
<keyword evidence="2" id="KW-0812">Transmembrane</keyword>
<proteinExistence type="predicted"/>
<keyword evidence="2" id="KW-1133">Transmembrane helix</keyword>